<comment type="caution">
    <text evidence="2">The sequence shown here is derived from an EMBL/GenBank/DDBJ whole genome shotgun (WGS) entry which is preliminary data.</text>
</comment>
<dbReference type="Proteomes" id="UP000640725">
    <property type="component" value="Unassembled WGS sequence"/>
</dbReference>
<feature type="domain" description="Novel STAND NTPase 1" evidence="1">
    <location>
        <begin position="2"/>
        <end position="109"/>
    </location>
</feature>
<sequence>MRLRFEAGLRDLMLQDVVGEPGAMPLLQHALWQLWRRRHGRWLLCDEYQEIGKVQEAIAKTADDFYHKLSPQEQEQVRNIFIRLTRLDDCSVRSEQHRDTRRRVLMGEL</sequence>
<dbReference type="InterPro" id="IPR049052">
    <property type="entry name" value="nSTAND1"/>
</dbReference>
<organism evidence="2 3">
    <name type="scientific">Planktothrix mougeotii LEGE 06226</name>
    <dbReference type="NCBI Taxonomy" id="1828728"/>
    <lineage>
        <taxon>Bacteria</taxon>
        <taxon>Bacillati</taxon>
        <taxon>Cyanobacteriota</taxon>
        <taxon>Cyanophyceae</taxon>
        <taxon>Oscillatoriophycideae</taxon>
        <taxon>Oscillatoriales</taxon>
        <taxon>Microcoleaceae</taxon>
        <taxon>Planktothrix</taxon>
    </lineage>
</organism>
<keyword evidence="3" id="KW-1185">Reference proteome</keyword>
<reference evidence="2 3" key="1">
    <citation type="submission" date="2020-10" db="EMBL/GenBank/DDBJ databases">
        <authorList>
            <person name="Castelo-Branco R."/>
            <person name="Eusebio N."/>
            <person name="Adriana R."/>
            <person name="Vieira A."/>
            <person name="Brugerolle De Fraissinette N."/>
            <person name="Rezende De Castro R."/>
            <person name="Schneider M.P."/>
            <person name="Vasconcelos V."/>
            <person name="Leao P.N."/>
        </authorList>
    </citation>
    <scope>NUCLEOTIDE SEQUENCE [LARGE SCALE GENOMIC DNA]</scope>
    <source>
        <strain evidence="2 3">LEGE 06226</strain>
    </source>
</reference>
<evidence type="ECO:0000259" key="1">
    <source>
        <dbReference type="Pfam" id="PF20703"/>
    </source>
</evidence>
<dbReference type="EMBL" id="JADEWU010000029">
    <property type="protein sequence ID" value="MBE9144277.1"/>
    <property type="molecule type" value="Genomic_DNA"/>
</dbReference>
<protein>
    <recommendedName>
        <fullName evidence="1">Novel STAND NTPase 1 domain-containing protein</fullName>
    </recommendedName>
</protein>
<proteinExistence type="predicted"/>
<name>A0ABR9UCV0_9CYAN</name>
<dbReference type="Pfam" id="PF20703">
    <property type="entry name" value="nSTAND1"/>
    <property type="match status" value="1"/>
</dbReference>
<accession>A0ABR9UCV0</accession>
<evidence type="ECO:0000313" key="2">
    <source>
        <dbReference type="EMBL" id="MBE9144277.1"/>
    </source>
</evidence>
<gene>
    <name evidence="2" type="ORF">IQ236_13760</name>
</gene>
<evidence type="ECO:0000313" key="3">
    <source>
        <dbReference type="Proteomes" id="UP000640725"/>
    </source>
</evidence>